<dbReference type="AlphaFoldDB" id="C0W0B5"/>
<dbReference type="EMBL" id="ACFG01000030">
    <property type="protein sequence ID" value="EEH63974.1"/>
    <property type="molecule type" value="Genomic_DNA"/>
</dbReference>
<sequence>MIDTPMASSAKQYRTLDPGYIRTEVLQRRYTKRTPWWRDAVINEIPGIIDEEGARLLEDCVFFIARMGFTAVTFRPASIDLEKDCSILRSLIEAIHRVGLKAIVRIAGAEYRDWGPAAEFSAFYGFERDADTIIKRAKIALKNGADGIDLGRIEDTPEASDEVERAVSFTQLTRVLLAELAEYSEDHILTAEASIFNTEAYRRHFEEEWLHLLCDDRLQRVGFNASQIETQIREKIQAHERQGSVCSWQATLPRLNTALGTENFFLGSWEENANEFRRAALRMLVAALPGSVFLPFGFSGGHLDFEGAHIRPYPPQSEVEKERVAHTTMVLRLRAQHQLATCAFGIVKNLPWANPGCLALTCGPLMAVLNTGDTAVEVPSEHELLLRSESTKQEDSPISKVIFGGQELTVTHSNQGSSTVIPAGACAWFLC</sequence>
<reference evidence="1 2" key="1">
    <citation type="submission" date="2009-01" db="EMBL/GenBank/DDBJ databases">
        <authorList>
            <person name="Qin X."/>
            <person name="Bachman B."/>
            <person name="Battles P."/>
            <person name="Bell A."/>
            <person name="Bess C."/>
            <person name="Bickham C."/>
            <person name="Chaboub L."/>
            <person name="Chen D."/>
            <person name="Coyle M."/>
            <person name="Deiros D.R."/>
            <person name="Dinh H."/>
            <person name="Forbes L."/>
            <person name="Fowler G."/>
            <person name="Francisco L."/>
            <person name="Fu Q."/>
            <person name="Gubbala S."/>
            <person name="Hale W."/>
            <person name="Han Y."/>
            <person name="Hemphill L."/>
            <person name="Highlander S.K."/>
            <person name="Hirani K."/>
            <person name="Hogues M."/>
            <person name="Jackson L."/>
            <person name="Jakkamsetti A."/>
            <person name="Javaid M."/>
            <person name="Jiang H."/>
            <person name="Korchina V."/>
            <person name="Kovar C."/>
            <person name="Lara F."/>
            <person name="Lee S."/>
            <person name="Mata R."/>
            <person name="Mathew T."/>
            <person name="Moen C."/>
            <person name="Morales K."/>
            <person name="Munidasa M."/>
            <person name="Nazareth L."/>
            <person name="Ngo R."/>
            <person name="Nguyen L."/>
            <person name="Okwuonu G."/>
            <person name="Ongeri F."/>
            <person name="Patil S."/>
            <person name="Petrosino J."/>
            <person name="Pham C."/>
            <person name="Pham P."/>
            <person name="Pu L.-L."/>
            <person name="Puazo M."/>
            <person name="Raj R."/>
            <person name="Reid J."/>
            <person name="Rouhana J."/>
            <person name="Saada N."/>
            <person name="Shang Y."/>
            <person name="Simmons D."/>
            <person name="Thornton R."/>
            <person name="Warren J."/>
            <person name="Weissenberger G."/>
            <person name="Zhang J."/>
            <person name="Zhang L."/>
            <person name="Zhou C."/>
            <person name="Zhu D."/>
            <person name="Muzny D."/>
            <person name="Worley K."/>
            <person name="Gibbs R."/>
        </authorList>
    </citation>
    <scope>NUCLEOTIDE SEQUENCE [LARGE SCALE GENOMIC DNA]</scope>
    <source>
        <strain evidence="1 2">DSM 15436</strain>
    </source>
</reference>
<dbReference type="STRING" id="525245.HMPREF0044_0993"/>
<proteinExistence type="predicted"/>
<dbReference type="eggNOG" id="COG0366">
    <property type="taxonomic scope" value="Bacteria"/>
</dbReference>
<keyword evidence="2" id="KW-1185">Reference proteome</keyword>
<accession>C0W0B5</accession>
<name>C0W0B5_9ACTO</name>
<dbReference type="Gene3D" id="3.20.20.80">
    <property type="entry name" value="Glycosidases"/>
    <property type="match status" value="1"/>
</dbReference>
<dbReference type="RefSeq" id="WP_006546765.1">
    <property type="nucleotide sequence ID" value="NZ_DS999543.1"/>
</dbReference>
<dbReference type="HOGENOM" id="CLU_673744_0_0_11"/>
<evidence type="ECO:0000313" key="2">
    <source>
        <dbReference type="Proteomes" id="UP000010301"/>
    </source>
</evidence>
<gene>
    <name evidence="1" type="ORF">HMPREF0044_0993</name>
</gene>
<protein>
    <submittedName>
        <fullName evidence="1">Uncharacterized protein</fullName>
    </submittedName>
</protein>
<evidence type="ECO:0000313" key="1">
    <source>
        <dbReference type="EMBL" id="EEH63974.1"/>
    </source>
</evidence>
<dbReference type="OrthoDB" id="3249131at2"/>
<organism evidence="1 2">
    <name type="scientific">Gleimia coleocanis DSM 15436</name>
    <dbReference type="NCBI Taxonomy" id="525245"/>
    <lineage>
        <taxon>Bacteria</taxon>
        <taxon>Bacillati</taxon>
        <taxon>Actinomycetota</taxon>
        <taxon>Actinomycetes</taxon>
        <taxon>Actinomycetales</taxon>
        <taxon>Actinomycetaceae</taxon>
        <taxon>Gleimia</taxon>
    </lineage>
</organism>
<comment type="caution">
    <text evidence="1">The sequence shown here is derived from an EMBL/GenBank/DDBJ whole genome shotgun (WGS) entry which is preliminary data.</text>
</comment>
<dbReference type="Proteomes" id="UP000010301">
    <property type="component" value="Unassembled WGS sequence"/>
</dbReference>